<keyword evidence="1" id="KW-0472">Membrane</keyword>
<name>A0A3S8U9M6_9RHOB</name>
<dbReference type="PANTHER" id="PTHR38602">
    <property type="entry name" value="INNER MEMBRANE PROTEIN-RELATED"/>
    <property type="match status" value="1"/>
</dbReference>
<keyword evidence="1" id="KW-1133">Transmembrane helix</keyword>
<evidence type="ECO:0000313" key="2">
    <source>
        <dbReference type="EMBL" id="AZL60442.1"/>
    </source>
</evidence>
<dbReference type="Pfam" id="PF09838">
    <property type="entry name" value="DUF2065"/>
    <property type="match status" value="1"/>
</dbReference>
<dbReference type="AlphaFoldDB" id="A0A3S8U9M6"/>
<accession>A0A3S8U9M6</accession>
<evidence type="ECO:0000313" key="3">
    <source>
        <dbReference type="Proteomes" id="UP000282002"/>
    </source>
</evidence>
<dbReference type="RefSeq" id="WP_125326634.1">
    <property type="nucleotide sequence ID" value="NZ_CP034328.1"/>
</dbReference>
<protein>
    <submittedName>
        <fullName evidence="2">DUF2065 domain-containing protein</fullName>
    </submittedName>
</protein>
<organism evidence="2 3">
    <name type="scientific">Tabrizicola piscis</name>
    <dbReference type="NCBI Taxonomy" id="2494374"/>
    <lineage>
        <taxon>Bacteria</taxon>
        <taxon>Pseudomonadati</taxon>
        <taxon>Pseudomonadota</taxon>
        <taxon>Alphaproteobacteria</taxon>
        <taxon>Rhodobacterales</taxon>
        <taxon>Paracoccaceae</taxon>
        <taxon>Tabrizicola</taxon>
    </lineage>
</organism>
<dbReference type="EMBL" id="CP034328">
    <property type="protein sequence ID" value="AZL60442.1"/>
    <property type="molecule type" value="Genomic_DNA"/>
</dbReference>
<gene>
    <name evidence="2" type="ORF">EI545_17400</name>
</gene>
<sequence>MSLVALAIGLVLVVEGLALALAPRRMEDALRALAALSQDQRRAIGLAALAIGVLLVWLSRTA</sequence>
<dbReference type="PANTHER" id="PTHR38602:SF1">
    <property type="entry name" value="INNER MEMBRANE PROTEIN"/>
    <property type="match status" value="1"/>
</dbReference>
<proteinExistence type="predicted"/>
<keyword evidence="3" id="KW-1185">Reference proteome</keyword>
<reference evidence="2 3" key="1">
    <citation type="submission" date="2018-12" db="EMBL/GenBank/DDBJ databases">
        <title>Complete genome sequencing of Tabrizicola sp. K13M18.</title>
        <authorList>
            <person name="Bae J.-W."/>
        </authorList>
    </citation>
    <scope>NUCLEOTIDE SEQUENCE [LARGE SCALE GENOMIC DNA]</scope>
    <source>
        <strain evidence="2 3">K13M18</strain>
    </source>
</reference>
<dbReference type="KEGG" id="taw:EI545_17400"/>
<feature type="transmembrane region" description="Helical" evidence="1">
    <location>
        <begin position="42"/>
        <end position="59"/>
    </location>
</feature>
<evidence type="ECO:0000256" key="1">
    <source>
        <dbReference type="SAM" id="Phobius"/>
    </source>
</evidence>
<dbReference type="Proteomes" id="UP000282002">
    <property type="component" value="Chromosome"/>
</dbReference>
<dbReference type="InterPro" id="IPR019201">
    <property type="entry name" value="DUF2065"/>
</dbReference>
<keyword evidence="1" id="KW-0812">Transmembrane</keyword>